<name>A0A1F6MVV1_9BACT</name>
<dbReference type="STRING" id="1798692.A3G00_03290"/>
<feature type="domain" description="Peptidase S49" evidence="6">
    <location>
        <begin position="137"/>
        <end position="281"/>
    </location>
</feature>
<accession>A0A1F6MVV1</accession>
<gene>
    <name evidence="7" type="ORF">A3G00_03290</name>
</gene>
<dbReference type="NCBIfam" id="TIGR00706">
    <property type="entry name" value="SppA_dom"/>
    <property type="match status" value="1"/>
</dbReference>
<keyword evidence="5" id="KW-0472">Membrane</keyword>
<dbReference type="CDD" id="cd07023">
    <property type="entry name" value="S49_Sppa_N_C"/>
    <property type="match status" value="1"/>
</dbReference>
<keyword evidence="3" id="KW-0378">Hydrolase</keyword>
<evidence type="ECO:0000256" key="1">
    <source>
        <dbReference type="ARBA" id="ARBA00008683"/>
    </source>
</evidence>
<dbReference type="Gene3D" id="6.20.330.10">
    <property type="match status" value="1"/>
</dbReference>
<dbReference type="InterPro" id="IPR029045">
    <property type="entry name" value="ClpP/crotonase-like_dom_sf"/>
</dbReference>
<dbReference type="AlphaFoldDB" id="A0A1F6MVV1"/>
<dbReference type="PANTHER" id="PTHR33209:SF1">
    <property type="entry name" value="PEPTIDASE S49 DOMAIN-CONTAINING PROTEIN"/>
    <property type="match status" value="1"/>
</dbReference>
<dbReference type="InterPro" id="IPR047272">
    <property type="entry name" value="S49_SppA_C"/>
</dbReference>
<dbReference type="InterPro" id="IPR004635">
    <property type="entry name" value="Pept_S49_SppA"/>
</dbReference>
<feature type="transmembrane region" description="Helical" evidence="5">
    <location>
        <begin position="15"/>
        <end position="39"/>
    </location>
</feature>
<evidence type="ECO:0000256" key="4">
    <source>
        <dbReference type="ARBA" id="ARBA00022825"/>
    </source>
</evidence>
<protein>
    <recommendedName>
        <fullName evidence="6">Peptidase S49 domain-containing protein</fullName>
    </recommendedName>
</protein>
<dbReference type="EMBL" id="MFQN01000003">
    <property type="protein sequence ID" value="OGH75741.1"/>
    <property type="molecule type" value="Genomic_DNA"/>
</dbReference>
<keyword evidence="2" id="KW-0645">Protease</keyword>
<proteinExistence type="inferred from homology"/>
<dbReference type="GO" id="GO:0006508">
    <property type="term" value="P:proteolysis"/>
    <property type="evidence" value="ECO:0007669"/>
    <property type="project" value="UniProtKB-KW"/>
</dbReference>
<dbReference type="Gene3D" id="3.90.226.10">
    <property type="entry name" value="2-enoyl-CoA Hydratase, Chain A, domain 1"/>
    <property type="match status" value="1"/>
</dbReference>
<evidence type="ECO:0000256" key="5">
    <source>
        <dbReference type="SAM" id="Phobius"/>
    </source>
</evidence>
<dbReference type="Proteomes" id="UP000178347">
    <property type="component" value="Unassembled WGS sequence"/>
</dbReference>
<keyword evidence="5" id="KW-1133">Transmembrane helix</keyword>
<evidence type="ECO:0000256" key="3">
    <source>
        <dbReference type="ARBA" id="ARBA00022801"/>
    </source>
</evidence>
<reference evidence="7 8" key="1">
    <citation type="journal article" date="2016" name="Nat. Commun.">
        <title>Thousands of microbial genomes shed light on interconnected biogeochemical processes in an aquifer system.</title>
        <authorList>
            <person name="Anantharaman K."/>
            <person name="Brown C.T."/>
            <person name="Hug L.A."/>
            <person name="Sharon I."/>
            <person name="Castelle C.J."/>
            <person name="Probst A.J."/>
            <person name="Thomas B.C."/>
            <person name="Singh A."/>
            <person name="Wilkins M.J."/>
            <person name="Karaoz U."/>
            <person name="Brodie E.L."/>
            <person name="Williams K.H."/>
            <person name="Hubbard S.S."/>
            <person name="Banfield J.F."/>
        </authorList>
    </citation>
    <scope>NUCLEOTIDE SEQUENCE [LARGE SCALE GENOMIC DNA]</scope>
</reference>
<comment type="caution">
    <text evidence="7">The sequence shown here is derived from an EMBL/GenBank/DDBJ whole genome shotgun (WGS) entry which is preliminary data.</text>
</comment>
<dbReference type="PANTHER" id="PTHR33209">
    <property type="entry name" value="PROTEASE 4"/>
    <property type="match status" value="1"/>
</dbReference>
<keyword evidence="4" id="KW-0720">Serine protease</keyword>
<dbReference type="InterPro" id="IPR002142">
    <property type="entry name" value="Peptidase_S49"/>
</dbReference>
<organism evidence="7 8">
    <name type="scientific">Candidatus Magasanikbacteria bacterium RIFCSPLOWO2_12_FULL_43_12</name>
    <dbReference type="NCBI Taxonomy" id="1798692"/>
    <lineage>
        <taxon>Bacteria</taxon>
        <taxon>Candidatus Magasanikiibacteriota</taxon>
    </lineage>
</organism>
<dbReference type="Pfam" id="PF01343">
    <property type="entry name" value="Peptidase_S49"/>
    <property type="match status" value="1"/>
</dbReference>
<evidence type="ECO:0000259" key="6">
    <source>
        <dbReference type="Pfam" id="PF01343"/>
    </source>
</evidence>
<comment type="similarity">
    <text evidence="1">Belongs to the peptidase S49 family.</text>
</comment>
<dbReference type="SUPFAM" id="SSF52096">
    <property type="entry name" value="ClpP/crotonase"/>
    <property type="match status" value="1"/>
</dbReference>
<dbReference type="GO" id="GO:0008236">
    <property type="term" value="F:serine-type peptidase activity"/>
    <property type="evidence" value="ECO:0007669"/>
    <property type="project" value="UniProtKB-KW"/>
</dbReference>
<keyword evidence="5" id="KW-0812">Transmembrane</keyword>
<evidence type="ECO:0000256" key="2">
    <source>
        <dbReference type="ARBA" id="ARBA00022670"/>
    </source>
</evidence>
<evidence type="ECO:0000313" key="7">
    <source>
        <dbReference type="EMBL" id="OGH75741.1"/>
    </source>
</evidence>
<sequence length="291" mass="32122">MEEIKQGNNNDIKRIFMFVAAGIGLSFIIFVISVAYFFYTKIDFSKLNTSVQSTERYAGDCNVAGVVLRGNLVTYIPNTIDDKSKEFYSDSTASENIIFNLDEAKKHENIKAVLLEIDSFGGYTAAAEEIVEAMKHLDKPIITLIRSQGLSAAYYVATGADTIFALKNSDVGSIGVTMSYLDNVKKNEKDGVKYNILSSGKYKDSANPNKQLTEEEKQLIMRDIQILHDDLVKSIATSRNLDVEKVKSLADGSSMPGEMALENGLIDEIGSFTEAKNFIKEKIGGEAVICW</sequence>
<evidence type="ECO:0000313" key="8">
    <source>
        <dbReference type="Proteomes" id="UP000178347"/>
    </source>
</evidence>